<evidence type="ECO:0000313" key="2">
    <source>
        <dbReference type="EMBL" id="KAF5348825.1"/>
    </source>
</evidence>
<dbReference type="Proteomes" id="UP000559027">
    <property type="component" value="Unassembled WGS sequence"/>
</dbReference>
<dbReference type="OrthoDB" id="10259640at2759"/>
<dbReference type="AlphaFoldDB" id="A0A8H5CVU6"/>
<keyword evidence="3" id="KW-1185">Reference proteome</keyword>
<feature type="region of interest" description="Disordered" evidence="1">
    <location>
        <begin position="46"/>
        <end position="108"/>
    </location>
</feature>
<accession>A0A8H5CVU6</accession>
<proteinExistence type="predicted"/>
<organism evidence="2 3">
    <name type="scientific">Leucocoprinus leucothites</name>
    <dbReference type="NCBI Taxonomy" id="201217"/>
    <lineage>
        <taxon>Eukaryota</taxon>
        <taxon>Fungi</taxon>
        <taxon>Dikarya</taxon>
        <taxon>Basidiomycota</taxon>
        <taxon>Agaricomycotina</taxon>
        <taxon>Agaricomycetes</taxon>
        <taxon>Agaricomycetidae</taxon>
        <taxon>Agaricales</taxon>
        <taxon>Agaricineae</taxon>
        <taxon>Agaricaceae</taxon>
        <taxon>Leucocoprinus</taxon>
    </lineage>
</organism>
<evidence type="ECO:0000256" key="1">
    <source>
        <dbReference type="SAM" id="MobiDB-lite"/>
    </source>
</evidence>
<evidence type="ECO:0000313" key="3">
    <source>
        <dbReference type="Proteomes" id="UP000559027"/>
    </source>
</evidence>
<reference evidence="2 3" key="1">
    <citation type="journal article" date="2020" name="ISME J.">
        <title>Uncovering the hidden diversity of litter-decomposition mechanisms in mushroom-forming fungi.</title>
        <authorList>
            <person name="Floudas D."/>
            <person name="Bentzer J."/>
            <person name="Ahren D."/>
            <person name="Johansson T."/>
            <person name="Persson P."/>
            <person name="Tunlid A."/>
        </authorList>
    </citation>
    <scope>NUCLEOTIDE SEQUENCE [LARGE SCALE GENOMIC DNA]</scope>
    <source>
        <strain evidence="2 3">CBS 146.42</strain>
    </source>
</reference>
<protein>
    <submittedName>
        <fullName evidence="2">Uncharacterized protein</fullName>
    </submittedName>
</protein>
<sequence length="167" mass="18828">MHLSNRKLKMSKGKRTIATGGVNTKLIFDEEGEAHQLHELEDFLVRRKEEAREKKRGGKRKRKERERTINGDDEGGPTSVIEPAEEGGSYVSPEFGPPSESDEEPLSFSPRKKAMFGECPANKRLCAPKLCHWKFTNLGWGGPRLCKRCQLLMHSVLPIRACHAAEC</sequence>
<dbReference type="EMBL" id="JAACJO010000018">
    <property type="protein sequence ID" value="KAF5348825.1"/>
    <property type="molecule type" value="Genomic_DNA"/>
</dbReference>
<feature type="compositionally biased region" description="Basic residues" evidence="1">
    <location>
        <begin position="54"/>
        <end position="64"/>
    </location>
</feature>
<comment type="caution">
    <text evidence="2">The sequence shown here is derived from an EMBL/GenBank/DDBJ whole genome shotgun (WGS) entry which is preliminary data.</text>
</comment>
<name>A0A8H5CVU6_9AGAR</name>
<gene>
    <name evidence="2" type="ORF">D9756_009808</name>
</gene>